<dbReference type="EMBL" id="CM007387">
    <property type="protein sequence ID" value="ONK64711.1"/>
    <property type="molecule type" value="Genomic_DNA"/>
</dbReference>
<gene>
    <name evidence="1" type="ORF">A4U43_C07F29080</name>
</gene>
<keyword evidence="2" id="KW-1185">Reference proteome</keyword>
<organism evidence="1 2">
    <name type="scientific">Asparagus officinalis</name>
    <name type="common">Garden asparagus</name>
    <dbReference type="NCBI Taxonomy" id="4686"/>
    <lineage>
        <taxon>Eukaryota</taxon>
        <taxon>Viridiplantae</taxon>
        <taxon>Streptophyta</taxon>
        <taxon>Embryophyta</taxon>
        <taxon>Tracheophyta</taxon>
        <taxon>Spermatophyta</taxon>
        <taxon>Magnoliopsida</taxon>
        <taxon>Liliopsida</taxon>
        <taxon>Asparagales</taxon>
        <taxon>Asparagaceae</taxon>
        <taxon>Asparagoideae</taxon>
        <taxon>Asparagus</taxon>
    </lineage>
</organism>
<evidence type="ECO:0000313" key="1">
    <source>
        <dbReference type="EMBL" id="ONK64711.1"/>
    </source>
</evidence>
<protein>
    <submittedName>
        <fullName evidence="1">Uncharacterized protein</fullName>
    </submittedName>
</protein>
<dbReference type="AlphaFoldDB" id="A0A5P1EJD8"/>
<sequence length="82" mass="8848">MEKGRTAISDDTVRKSLVARDTKETATGQYLGSSPTCDDVPYSSRGGDALWTLDSLDLTPGPPLVYGDFVPEATHAHGYEKM</sequence>
<dbReference type="Gramene" id="ONK64711">
    <property type="protein sequence ID" value="ONK64711"/>
    <property type="gene ID" value="A4U43_C07F29080"/>
</dbReference>
<dbReference type="Proteomes" id="UP000243459">
    <property type="component" value="Chromosome 7"/>
</dbReference>
<name>A0A5P1EJD8_ASPOF</name>
<evidence type="ECO:0000313" key="2">
    <source>
        <dbReference type="Proteomes" id="UP000243459"/>
    </source>
</evidence>
<accession>A0A5P1EJD8</accession>
<proteinExistence type="predicted"/>
<reference evidence="2" key="1">
    <citation type="journal article" date="2017" name="Nat. Commun.">
        <title>The asparagus genome sheds light on the origin and evolution of a young Y chromosome.</title>
        <authorList>
            <person name="Harkess A."/>
            <person name="Zhou J."/>
            <person name="Xu C."/>
            <person name="Bowers J.E."/>
            <person name="Van der Hulst R."/>
            <person name="Ayyampalayam S."/>
            <person name="Mercati F."/>
            <person name="Riccardi P."/>
            <person name="McKain M.R."/>
            <person name="Kakrana A."/>
            <person name="Tang H."/>
            <person name="Ray J."/>
            <person name="Groenendijk J."/>
            <person name="Arikit S."/>
            <person name="Mathioni S.M."/>
            <person name="Nakano M."/>
            <person name="Shan H."/>
            <person name="Telgmann-Rauber A."/>
            <person name="Kanno A."/>
            <person name="Yue Z."/>
            <person name="Chen H."/>
            <person name="Li W."/>
            <person name="Chen Y."/>
            <person name="Xu X."/>
            <person name="Zhang Y."/>
            <person name="Luo S."/>
            <person name="Chen H."/>
            <person name="Gao J."/>
            <person name="Mao Z."/>
            <person name="Pires J.C."/>
            <person name="Luo M."/>
            <person name="Kudrna D."/>
            <person name="Wing R.A."/>
            <person name="Meyers B.C."/>
            <person name="Yi K."/>
            <person name="Kong H."/>
            <person name="Lavrijsen P."/>
            <person name="Sunseri F."/>
            <person name="Falavigna A."/>
            <person name="Ye Y."/>
            <person name="Leebens-Mack J.H."/>
            <person name="Chen G."/>
        </authorList>
    </citation>
    <scope>NUCLEOTIDE SEQUENCE [LARGE SCALE GENOMIC DNA]</scope>
    <source>
        <strain evidence="2">cv. DH0086</strain>
    </source>
</reference>